<accession>A0ABQ8JJC3</accession>
<keyword evidence="4" id="KW-1185">Reference proteome</keyword>
<proteinExistence type="predicted"/>
<sequence length="692" mass="79712">MYMNDNGSHNNRLTTSAAKQWMNMLATSNHHHHNHHNRHPLDMDNNRKSMFQSKINLIDNLSTPNGDGNQDFLSMLNNNVGGGGGGGRGVIGMGMVNEEIHGSDPFNDQPDILNTSKTLHKQISTISSTSLSSMSTSTISKSWIIRNCPQSLQLLVKFYRCFGISFTGIVFVNDDNDRFGLTRTTNNNTGIGKSSTTKIYSSSMYYNNNHNHHHQQHGRTKQKPNSLMMKKIQDNDEEQFGLRMQRYFFILLNLTMLLIFLLVLGRLVNDKYINRLNDRNHTMNANETTTSDETTSLNGNELIEKTLEFPNQTSMTTLLIESSIWDDFFQSINLSESHDQIRCLKPILSNIIDFLYIIVVFDELVPIIYLLIRGRKLINLIIRIPYIDEFDHSKRFAYRSLAIAFITALFINIIGFISFNQTSKQIIMDPEQYFSSRLFTLIAPIFNTFLFVYLSVIPIMFIYTMMLFKFVIEKLLNTFAVVNLDEILMLKLKTKLSDLNDQFKEIIPKFALPLTIHFATNIFIIISSACYLMIDLGPEGTTNTAFIFSLGIFSFLRLIIVACYGNLPTNICRDLIRTVYENLEQWSLNEWMCFMELKRLRKEFTVSIFSMYTVRQSSILAMLGFALNYIVILLQTENYPSANNSTITSNMTNETIIDDLMNENNLTKQMLIESDYHHNETIFNTNEMLELF</sequence>
<feature type="transmembrane region" description="Helical" evidence="2">
    <location>
        <begin position="396"/>
        <end position="419"/>
    </location>
</feature>
<organism evidence="3 4">
    <name type="scientific">Dermatophagoides pteronyssinus</name>
    <name type="common">European house dust mite</name>
    <dbReference type="NCBI Taxonomy" id="6956"/>
    <lineage>
        <taxon>Eukaryota</taxon>
        <taxon>Metazoa</taxon>
        <taxon>Ecdysozoa</taxon>
        <taxon>Arthropoda</taxon>
        <taxon>Chelicerata</taxon>
        <taxon>Arachnida</taxon>
        <taxon>Acari</taxon>
        <taxon>Acariformes</taxon>
        <taxon>Sarcoptiformes</taxon>
        <taxon>Astigmata</taxon>
        <taxon>Psoroptidia</taxon>
        <taxon>Analgoidea</taxon>
        <taxon>Pyroglyphidae</taxon>
        <taxon>Dermatophagoidinae</taxon>
        <taxon>Dermatophagoides</taxon>
    </lineage>
</organism>
<feature type="transmembrane region" description="Helical" evidence="2">
    <location>
        <begin position="354"/>
        <end position="372"/>
    </location>
</feature>
<dbReference type="Proteomes" id="UP000887458">
    <property type="component" value="Unassembled WGS sequence"/>
</dbReference>
<protein>
    <submittedName>
        <fullName evidence="3">Uncharacterized protein</fullName>
    </submittedName>
</protein>
<feature type="region of interest" description="Disordered" evidence="1">
    <location>
        <begin position="205"/>
        <end position="225"/>
    </location>
</feature>
<feature type="transmembrane region" description="Helical" evidence="2">
    <location>
        <begin position="510"/>
        <end position="534"/>
    </location>
</feature>
<gene>
    <name evidence="3" type="ORF">DERP_003223</name>
</gene>
<evidence type="ECO:0000313" key="3">
    <source>
        <dbReference type="EMBL" id="KAH9422547.1"/>
    </source>
</evidence>
<evidence type="ECO:0000313" key="4">
    <source>
        <dbReference type="Proteomes" id="UP000887458"/>
    </source>
</evidence>
<feature type="transmembrane region" description="Helical" evidence="2">
    <location>
        <begin position="439"/>
        <end position="463"/>
    </location>
</feature>
<feature type="transmembrane region" description="Helical" evidence="2">
    <location>
        <begin position="247"/>
        <end position="268"/>
    </location>
</feature>
<feature type="transmembrane region" description="Helical" evidence="2">
    <location>
        <begin position="546"/>
        <end position="567"/>
    </location>
</feature>
<name>A0ABQ8JJC3_DERPT</name>
<feature type="transmembrane region" description="Helical" evidence="2">
    <location>
        <begin position="619"/>
        <end position="636"/>
    </location>
</feature>
<keyword evidence="2" id="KW-0472">Membrane</keyword>
<reference evidence="3 4" key="2">
    <citation type="journal article" date="2022" name="Mol. Biol. Evol.">
        <title>Comparative Genomics Reveals Insights into the Divergent Evolution of Astigmatic Mites and Household Pest Adaptations.</title>
        <authorList>
            <person name="Xiong Q."/>
            <person name="Wan A.T."/>
            <person name="Liu X."/>
            <person name="Fung C.S."/>
            <person name="Xiao X."/>
            <person name="Malainual N."/>
            <person name="Hou J."/>
            <person name="Wang L."/>
            <person name="Wang M."/>
            <person name="Yang K.Y."/>
            <person name="Cui Y."/>
            <person name="Leung E.L."/>
            <person name="Nong W."/>
            <person name="Shin S.K."/>
            <person name="Au S.W."/>
            <person name="Jeong K.Y."/>
            <person name="Chew F.T."/>
            <person name="Hui J.H."/>
            <person name="Leung T.F."/>
            <person name="Tungtrongchitr A."/>
            <person name="Zhong N."/>
            <person name="Liu Z."/>
            <person name="Tsui S.K."/>
        </authorList>
    </citation>
    <scope>NUCLEOTIDE SEQUENCE [LARGE SCALE GENOMIC DNA]</scope>
    <source>
        <strain evidence="3">Derp</strain>
    </source>
</reference>
<feature type="compositionally biased region" description="Basic residues" evidence="1">
    <location>
        <begin position="210"/>
        <end position="222"/>
    </location>
</feature>
<keyword evidence="2" id="KW-1133">Transmembrane helix</keyword>
<keyword evidence="2" id="KW-0812">Transmembrane</keyword>
<evidence type="ECO:0000256" key="2">
    <source>
        <dbReference type="SAM" id="Phobius"/>
    </source>
</evidence>
<dbReference type="EMBL" id="NJHN03000036">
    <property type="protein sequence ID" value="KAH9422547.1"/>
    <property type="molecule type" value="Genomic_DNA"/>
</dbReference>
<reference evidence="3 4" key="1">
    <citation type="journal article" date="2018" name="J. Allergy Clin. Immunol.">
        <title>High-quality assembly of Dermatophagoides pteronyssinus genome and transcriptome reveals a wide range of novel allergens.</title>
        <authorList>
            <person name="Liu X.Y."/>
            <person name="Yang K.Y."/>
            <person name="Wang M.Q."/>
            <person name="Kwok J.S."/>
            <person name="Zeng X."/>
            <person name="Yang Z."/>
            <person name="Xiao X.J."/>
            <person name="Lau C.P."/>
            <person name="Li Y."/>
            <person name="Huang Z.M."/>
            <person name="Ba J.G."/>
            <person name="Yim A.K."/>
            <person name="Ouyang C.Y."/>
            <person name="Ngai S.M."/>
            <person name="Chan T.F."/>
            <person name="Leung E.L."/>
            <person name="Liu L."/>
            <person name="Liu Z.G."/>
            <person name="Tsui S.K."/>
        </authorList>
    </citation>
    <scope>NUCLEOTIDE SEQUENCE [LARGE SCALE GENOMIC DNA]</scope>
    <source>
        <strain evidence="3">Derp</strain>
    </source>
</reference>
<comment type="caution">
    <text evidence="3">The sequence shown here is derived from an EMBL/GenBank/DDBJ whole genome shotgun (WGS) entry which is preliminary data.</text>
</comment>
<evidence type="ECO:0000256" key="1">
    <source>
        <dbReference type="SAM" id="MobiDB-lite"/>
    </source>
</evidence>